<dbReference type="AlphaFoldDB" id="A0A226QB05"/>
<gene>
    <name evidence="1" type="ORF">B9L19_03475</name>
</gene>
<keyword evidence="2" id="KW-1185">Reference proteome</keyword>
<dbReference type="Proteomes" id="UP000198378">
    <property type="component" value="Unassembled WGS sequence"/>
</dbReference>
<protein>
    <submittedName>
        <fullName evidence="1">Uncharacterized protein</fullName>
    </submittedName>
</protein>
<organism evidence="1 2">
    <name type="scientific">Geobacillus thermocatenulatus</name>
    <dbReference type="NCBI Taxonomy" id="33938"/>
    <lineage>
        <taxon>Bacteria</taxon>
        <taxon>Bacillati</taxon>
        <taxon>Bacillota</taxon>
        <taxon>Bacilli</taxon>
        <taxon>Bacillales</taxon>
        <taxon>Anoxybacillaceae</taxon>
        <taxon>Geobacillus</taxon>
        <taxon>Geobacillus thermoleovorans group</taxon>
    </lineage>
</organism>
<evidence type="ECO:0000313" key="2">
    <source>
        <dbReference type="Proteomes" id="UP000198378"/>
    </source>
</evidence>
<dbReference type="KEGG" id="gtm:GT3921_04610"/>
<proteinExistence type="predicted"/>
<evidence type="ECO:0000313" key="1">
    <source>
        <dbReference type="EMBL" id="OXB89154.1"/>
    </source>
</evidence>
<dbReference type="EMBL" id="NEWK01000001">
    <property type="protein sequence ID" value="OXB89154.1"/>
    <property type="molecule type" value="Genomic_DNA"/>
</dbReference>
<reference evidence="1 2" key="1">
    <citation type="submission" date="2017-05" db="EMBL/GenBank/DDBJ databases">
        <title>The genome sequence of Geobacillus thermocatenulatus DSM 730.</title>
        <authorList>
            <person name="Ramaloko W.T."/>
            <person name="Koen N."/>
            <person name="Polliack S."/>
            <person name="Aliyu H."/>
            <person name="Lebre P."/>
            <person name="Mohr T."/>
            <person name="Oswald F."/>
            <person name="Zwick M."/>
            <person name="Neumann A."/>
            <person name="Syldatk C."/>
            <person name="Cowan D."/>
            <person name="De Maayer P."/>
        </authorList>
    </citation>
    <scope>NUCLEOTIDE SEQUENCE [LARGE SCALE GENOMIC DNA]</scope>
    <source>
        <strain evidence="1 2">BGSC 93A1</strain>
    </source>
</reference>
<name>A0A226QB05_9BACL</name>
<dbReference type="RefSeq" id="WP_033019071.1">
    <property type="nucleotide sequence ID" value="NZ_CP018058.1"/>
</dbReference>
<accession>A0A226QB05</accession>
<sequence>MSTRAIVIDGRCEGKGFFVSCDGYPAGLGIELKKVFTGNKSIEQVYQELINNRIEANRHFAQRTGLSIPVEMVVNSFQVLNADIVSVAKLYGADGLWERYRINVEYIYTLKHDGVYVKGLEVKRQRKVKEKETIRG</sequence>
<comment type="caution">
    <text evidence="1">The sequence shown here is derived from an EMBL/GenBank/DDBJ whole genome shotgun (WGS) entry which is preliminary data.</text>
</comment>